<organism evidence="2">
    <name type="scientific">marine sediment metagenome</name>
    <dbReference type="NCBI Taxonomy" id="412755"/>
    <lineage>
        <taxon>unclassified sequences</taxon>
        <taxon>metagenomes</taxon>
        <taxon>ecological metagenomes</taxon>
    </lineage>
</organism>
<dbReference type="EMBL" id="LAZR01001025">
    <property type="protein sequence ID" value="KKN52309.1"/>
    <property type="molecule type" value="Genomic_DNA"/>
</dbReference>
<protein>
    <submittedName>
        <fullName evidence="2">Uncharacterized protein</fullName>
    </submittedName>
</protein>
<dbReference type="AlphaFoldDB" id="A0A0F9RBP9"/>
<accession>A0A0F9RBP9</accession>
<gene>
    <name evidence="2" type="ORF">LCGC14_0614040</name>
</gene>
<name>A0A0F9RBP9_9ZZZZ</name>
<feature type="region of interest" description="Disordered" evidence="1">
    <location>
        <begin position="1"/>
        <end position="23"/>
    </location>
</feature>
<reference evidence="2" key="1">
    <citation type="journal article" date="2015" name="Nature">
        <title>Complex archaea that bridge the gap between prokaryotes and eukaryotes.</title>
        <authorList>
            <person name="Spang A."/>
            <person name="Saw J.H."/>
            <person name="Jorgensen S.L."/>
            <person name="Zaremba-Niedzwiedzka K."/>
            <person name="Martijn J."/>
            <person name="Lind A.E."/>
            <person name="van Eijk R."/>
            <person name="Schleper C."/>
            <person name="Guy L."/>
            <person name="Ettema T.J."/>
        </authorList>
    </citation>
    <scope>NUCLEOTIDE SEQUENCE</scope>
</reference>
<sequence>MTNVKDINTGKDMEDTNTKQQSHGVDESLFHIKSVDAKGHSTRMQFRCPNQFPAQVDEIIQAKKFPYRSSGELVRHALINHFKWMQDVEPGSFYTNLAQAEVIRRIMYDDDLASKFQENLDGLAARVAYFIGRGARGQAVRVVLDVQKALEEMPAGYWKDEYAKELRDKYGELMDKTPKALFTNMEEDDDG</sequence>
<feature type="compositionally biased region" description="Basic and acidic residues" evidence="1">
    <location>
        <begin position="8"/>
        <end position="17"/>
    </location>
</feature>
<comment type="caution">
    <text evidence="2">The sequence shown here is derived from an EMBL/GenBank/DDBJ whole genome shotgun (WGS) entry which is preliminary data.</text>
</comment>
<evidence type="ECO:0000313" key="2">
    <source>
        <dbReference type="EMBL" id="KKN52309.1"/>
    </source>
</evidence>
<evidence type="ECO:0000256" key="1">
    <source>
        <dbReference type="SAM" id="MobiDB-lite"/>
    </source>
</evidence>
<proteinExistence type="predicted"/>